<accession>A0ABQ5P2D3</accession>
<comment type="caution">
    <text evidence="5">The sequence shown here is derived from an EMBL/GenBank/DDBJ whole genome shotgun (WGS) entry which is preliminary data.</text>
</comment>
<feature type="region of interest" description="Disordered" evidence="3">
    <location>
        <begin position="227"/>
        <end position="285"/>
    </location>
</feature>
<keyword evidence="6" id="KW-1185">Reference proteome</keyword>
<dbReference type="RefSeq" id="WP_323448780.1">
    <property type="nucleotide sequence ID" value="NZ_BSBI01000008.1"/>
</dbReference>
<sequence>MTSTADTTQHPDVSEISDLTEGLLSPARAAELRQHLDDCELCADVRASLEEIRELLGTLPGAARMPADVAGRIDAALAAEALLASTAPQGDSGHVSRETSTVSRETSAAEAGAPPVVPAQEHRSAAGPADRPSGRPAVHSRGTTGPGRAARTRRGRKALGALLAVAAAGVGFLLIQPLTSSDTSHPGATRAHTPVAGAAAQDFSGPELAERVRSLAAGLSAAARSAVPTVPDNGFGTQGGELESPKGGAPEGSPSAVAEPRRLHQPGPVPPCVQRATARGDSPLGVEAGSYRGESAFLLVFPHRTDSAQLQAYVISTDCTTKDPTSTGKVLFHSSYPRD</sequence>
<feature type="transmembrane region" description="Helical" evidence="4">
    <location>
        <begin position="158"/>
        <end position="175"/>
    </location>
</feature>
<protein>
    <submittedName>
        <fullName evidence="5">Zf-HC2 domain-containing protein</fullName>
    </submittedName>
</protein>
<organism evidence="5 6">
    <name type="scientific">Streptomyces yaizuensis</name>
    <dbReference type="NCBI Taxonomy" id="2989713"/>
    <lineage>
        <taxon>Bacteria</taxon>
        <taxon>Bacillati</taxon>
        <taxon>Actinomycetota</taxon>
        <taxon>Actinomycetes</taxon>
        <taxon>Kitasatosporales</taxon>
        <taxon>Streptomycetaceae</taxon>
        <taxon>Streptomyces</taxon>
    </lineage>
</organism>
<evidence type="ECO:0000313" key="6">
    <source>
        <dbReference type="Proteomes" id="UP001291653"/>
    </source>
</evidence>
<reference evidence="5 6" key="1">
    <citation type="submission" date="2022-10" db="EMBL/GenBank/DDBJ databases">
        <title>Draft genome sequence of Streptomyces sp. YSPA8.</title>
        <authorList>
            <person name="Moriuchi R."/>
            <person name="Dohra H."/>
            <person name="Yamamura H."/>
            <person name="Kodani S."/>
        </authorList>
    </citation>
    <scope>NUCLEOTIDE SEQUENCE [LARGE SCALE GENOMIC DNA]</scope>
    <source>
        <strain evidence="5 6">YSPA8</strain>
    </source>
</reference>
<proteinExistence type="predicted"/>
<keyword evidence="4" id="KW-0812">Transmembrane</keyword>
<feature type="compositionally biased region" description="Low complexity" evidence="3">
    <location>
        <begin position="98"/>
        <end position="114"/>
    </location>
</feature>
<dbReference type="Proteomes" id="UP001291653">
    <property type="component" value="Unassembled WGS sequence"/>
</dbReference>
<evidence type="ECO:0000313" key="5">
    <source>
        <dbReference type="EMBL" id="GLF96763.1"/>
    </source>
</evidence>
<feature type="region of interest" description="Disordered" evidence="3">
    <location>
        <begin position="87"/>
        <end position="153"/>
    </location>
</feature>
<evidence type="ECO:0000256" key="2">
    <source>
        <dbReference type="ARBA" id="ARBA00023163"/>
    </source>
</evidence>
<dbReference type="EMBL" id="BSBI01000008">
    <property type="protein sequence ID" value="GLF96763.1"/>
    <property type="molecule type" value="Genomic_DNA"/>
</dbReference>
<keyword evidence="4" id="KW-1133">Transmembrane helix</keyword>
<dbReference type="InterPro" id="IPR041916">
    <property type="entry name" value="Anti_sigma_zinc_sf"/>
</dbReference>
<dbReference type="Gene3D" id="1.10.10.1320">
    <property type="entry name" value="Anti-sigma factor, zinc-finger domain"/>
    <property type="match status" value="1"/>
</dbReference>
<keyword evidence="1" id="KW-0805">Transcription regulation</keyword>
<evidence type="ECO:0000256" key="4">
    <source>
        <dbReference type="SAM" id="Phobius"/>
    </source>
</evidence>
<keyword evidence="4" id="KW-0472">Membrane</keyword>
<evidence type="ECO:0000256" key="1">
    <source>
        <dbReference type="ARBA" id="ARBA00023015"/>
    </source>
</evidence>
<name>A0ABQ5P2D3_9ACTN</name>
<gene>
    <name evidence="5" type="ORF">SYYSPA8_20720</name>
</gene>
<keyword evidence="2" id="KW-0804">Transcription</keyword>
<evidence type="ECO:0000256" key="3">
    <source>
        <dbReference type="SAM" id="MobiDB-lite"/>
    </source>
</evidence>